<dbReference type="AlphaFoldDB" id="A0A448WG01"/>
<accession>A0A448WG01</accession>
<gene>
    <name evidence="1" type="ORF">PXEA_LOCUS4232</name>
</gene>
<name>A0A448WG01_9PLAT</name>
<evidence type="ECO:0000313" key="1">
    <source>
        <dbReference type="EMBL" id="VEL10792.1"/>
    </source>
</evidence>
<dbReference type="Proteomes" id="UP000784294">
    <property type="component" value="Unassembled WGS sequence"/>
</dbReference>
<keyword evidence="2" id="KW-1185">Reference proteome</keyword>
<reference evidence="1" key="1">
    <citation type="submission" date="2018-11" db="EMBL/GenBank/DDBJ databases">
        <authorList>
            <consortium name="Pathogen Informatics"/>
        </authorList>
    </citation>
    <scope>NUCLEOTIDE SEQUENCE</scope>
</reference>
<organism evidence="1 2">
    <name type="scientific">Protopolystoma xenopodis</name>
    <dbReference type="NCBI Taxonomy" id="117903"/>
    <lineage>
        <taxon>Eukaryota</taxon>
        <taxon>Metazoa</taxon>
        <taxon>Spiralia</taxon>
        <taxon>Lophotrochozoa</taxon>
        <taxon>Platyhelminthes</taxon>
        <taxon>Monogenea</taxon>
        <taxon>Polyopisthocotylea</taxon>
        <taxon>Polystomatidea</taxon>
        <taxon>Polystomatidae</taxon>
        <taxon>Protopolystoma</taxon>
    </lineage>
</organism>
<evidence type="ECO:0000313" key="2">
    <source>
        <dbReference type="Proteomes" id="UP000784294"/>
    </source>
</evidence>
<dbReference type="EMBL" id="CAAALY010009964">
    <property type="protein sequence ID" value="VEL10792.1"/>
    <property type="molecule type" value="Genomic_DNA"/>
</dbReference>
<protein>
    <submittedName>
        <fullName evidence="1">Uncharacterized protein</fullName>
    </submittedName>
</protein>
<sequence length="178" mass="19828">MRGLGNQLPAFSELSSFSQSVEVRELRSSLEEADAKVLCVHRDDLSEESIEEGDTSPTVCISNRPVGGCNDEKEAFNGSLPGDKPKTIVSSPQQYLEATTFAAAKSNCQLLSFLGEEGSTIPRMMQILTWFDSAFAAKLDLRTNFLEFHTHFILFMSLLSIIYQKSHIGRARSHLPRR</sequence>
<proteinExistence type="predicted"/>
<comment type="caution">
    <text evidence="1">The sequence shown here is derived from an EMBL/GenBank/DDBJ whole genome shotgun (WGS) entry which is preliminary data.</text>
</comment>